<organism evidence="2 3">
    <name type="scientific">Sphingobacterium tabacisoli</name>
    <dbReference type="NCBI Taxonomy" id="2044855"/>
    <lineage>
        <taxon>Bacteria</taxon>
        <taxon>Pseudomonadati</taxon>
        <taxon>Bacteroidota</taxon>
        <taxon>Sphingobacteriia</taxon>
        <taxon>Sphingobacteriales</taxon>
        <taxon>Sphingobacteriaceae</taxon>
        <taxon>Sphingobacterium</taxon>
    </lineage>
</organism>
<dbReference type="PROSITE" id="PS51384">
    <property type="entry name" value="FAD_FR"/>
    <property type="match status" value="1"/>
</dbReference>
<dbReference type="RefSeq" id="WP_210354751.1">
    <property type="nucleotide sequence ID" value="NZ_JAEQMU010000002.1"/>
</dbReference>
<dbReference type="InterPro" id="IPR017938">
    <property type="entry name" value="Riboflavin_synthase-like_b-brl"/>
</dbReference>
<sequence length="236" mass="26971">MPTAPKWLFDTLDLFMSKLPGTEVVRTEYLSPSVKLIKLTGLFDELHVPVGAFFDIRISDTEARRYTISSINRENSTLDLIVYLHGQGPGSKYMDGLQRGDEIYLNKPRTDQKYHNHLVENLVFFGDETSLALAISFLPVVREHGQQIQFIFELDEENRNVPQVLGINHSLVFPKGEIFRDPESIAAIDVLKYETWKYFVLTGNVKSVQAFRKAVKMHMPSKVKAHGFWLEGKNGL</sequence>
<name>A0ABW5L6Q3_9SPHI</name>
<dbReference type="EMBL" id="JBHULD010000025">
    <property type="protein sequence ID" value="MFD2556844.1"/>
    <property type="molecule type" value="Genomic_DNA"/>
</dbReference>
<protein>
    <submittedName>
        <fullName evidence="2">FAD-binding oxidoreductase</fullName>
    </submittedName>
</protein>
<dbReference type="Gene3D" id="2.40.30.10">
    <property type="entry name" value="Translation factors"/>
    <property type="match status" value="1"/>
</dbReference>
<accession>A0ABW5L6Q3</accession>
<comment type="caution">
    <text evidence="2">The sequence shown here is derived from an EMBL/GenBank/DDBJ whole genome shotgun (WGS) entry which is preliminary data.</text>
</comment>
<keyword evidence="3" id="KW-1185">Reference proteome</keyword>
<evidence type="ECO:0000313" key="3">
    <source>
        <dbReference type="Proteomes" id="UP001597440"/>
    </source>
</evidence>
<dbReference type="InterPro" id="IPR039374">
    <property type="entry name" value="SIP_fam"/>
</dbReference>
<dbReference type="PANTHER" id="PTHR30157:SF0">
    <property type="entry name" value="NADPH-DEPENDENT FERRIC-CHELATE REDUCTASE"/>
    <property type="match status" value="1"/>
</dbReference>
<dbReference type="SUPFAM" id="SSF63380">
    <property type="entry name" value="Riboflavin synthase domain-like"/>
    <property type="match status" value="1"/>
</dbReference>
<gene>
    <name evidence="2" type="ORF">ACFSQW_20815</name>
</gene>
<evidence type="ECO:0000313" key="2">
    <source>
        <dbReference type="EMBL" id="MFD2556844.1"/>
    </source>
</evidence>
<dbReference type="PANTHER" id="PTHR30157">
    <property type="entry name" value="FERRIC REDUCTASE, NADPH-DEPENDENT"/>
    <property type="match status" value="1"/>
</dbReference>
<dbReference type="Proteomes" id="UP001597440">
    <property type="component" value="Unassembled WGS sequence"/>
</dbReference>
<dbReference type="InterPro" id="IPR008333">
    <property type="entry name" value="Cbr1-like_FAD-bd_dom"/>
</dbReference>
<feature type="domain" description="FAD-binding FR-type" evidence="1">
    <location>
        <begin position="17"/>
        <end position="115"/>
    </location>
</feature>
<proteinExistence type="predicted"/>
<evidence type="ECO:0000259" key="1">
    <source>
        <dbReference type="PROSITE" id="PS51384"/>
    </source>
</evidence>
<dbReference type="InterPro" id="IPR017927">
    <property type="entry name" value="FAD-bd_FR_type"/>
</dbReference>
<reference evidence="3" key="1">
    <citation type="journal article" date="2019" name="Int. J. Syst. Evol. Microbiol.">
        <title>The Global Catalogue of Microorganisms (GCM) 10K type strain sequencing project: providing services to taxonomists for standard genome sequencing and annotation.</title>
        <authorList>
            <consortium name="The Broad Institute Genomics Platform"/>
            <consortium name="The Broad Institute Genome Sequencing Center for Infectious Disease"/>
            <person name="Wu L."/>
            <person name="Ma J."/>
        </authorList>
    </citation>
    <scope>NUCLEOTIDE SEQUENCE [LARGE SCALE GENOMIC DNA]</scope>
    <source>
        <strain evidence="3">KCTC 52298</strain>
    </source>
</reference>
<dbReference type="Pfam" id="PF00970">
    <property type="entry name" value="FAD_binding_6"/>
    <property type="match status" value="1"/>
</dbReference>